<gene>
    <name evidence="2" type="ORF">MKK02DRAFT_30771</name>
</gene>
<dbReference type="Proteomes" id="UP001164286">
    <property type="component" value="Unassembled WGS sequence"/>
</dbReference>
<protein>
    <submittedName>
        <fullName evidence="2">Uncharacterized protein</fullName>
    </submittedName>
</protein>
<feature type="region of interest" description="Disordered" evidence="1">
    <location>
        <begin position="237"/>
        <end position="263"/>
    </location>
</feature>
<comment type="caution">
    <text evidence="2">The sequence shown here is derived from an EMBL/GenBank/DDBJ whole genome shotgun (WGS) entry which is preliminary data.</text>
</comment>
<sequence length="263" mass="29128">MTSNTTMPGTVQIDNGIIRLNTPRNLDWDYTHEAKWYNIFPTKLHQPAWRYMSSGTGRRVNPSPVATESWGGNTDPAYPTAVSGVGTRFTDGESRLLFEAGFKGETDGGGERHLVYGTTFVPGDKLKWVHPRPYEEPEVLTSAVKRALETFQASSRLCDTRVGQYLEGRLGQALTEACKGQDIQVVRVVPDDYSRLGLVKGHRICTIREHGHHCGHVWVGDEASKRTAPSYFRQLHVPGDPADTLSDDPNVPPNPLPPNPLTP</sequence>
<reference evidence="2" key="1">
    <citation type="journal article" date="2022" name="G3 (Bethesda)">
        <title>High quality genome of the basidiomycete yeast Dioszegia hungarica PDD-24b-2 isolated from cloud water.</title>
        <authorList>
            <person name="Jarrige D."/>
            <person name="Haridas S."/>
            <person name="Bleykasten-Grosshans C."/>
            <person name="Joly M."/>
            <person name="Nadalig T."/>
            <person name="Sancelme M."/>
            <person name="Vuilleumier S."/>
            <person name="Grigoriev I.V."/>
            <person name="Amato P."/>
            <person name="Bringel F."/>
        </authorList>
    </citation>
    <scope>NUCLEOTIDE SEQUENCE</scope>
    <source>
        <strain evidence="2">PDD-24b-2</strain>
    </source>
</reference>
<proteinExistence type="predicted"/>
<dbReference type="EMBL" id="JAKWFO010000016">
    <property type="protein sequence ID" value="KAI9631765.1"/>
    <property type="molecule type" value="Genomic_DNA"/>
</dbReference>
<name>A0AA38H0P9_9TREE</name>
<dbReference type="AlphaFoldDB" id="A0AA38H0P9"/>
<evidence type="ECO:0000313" key="3">
    <source>
        <dbReference type="Proteomes" id="UP001164286"/>
    </source>
</evidence>
<evidence type="ECO:0000256" key="1">
    <source>
        <dbReference type="SAM" id="MobiDB-lite"/>
    </source>
</evidence>
<keyword evidence="3" id="KW-1185">Reference proteome</keyword>
<organism evidence="2 3">
    <name type="scientific">Dioszegia hungarica</name>
    <dbReference type="NCBI Taxonomy" id="4972"/>
    <lineage>
        <taxon>Eukaryota</taxon>
        <taxon>Fungi</taxon>
        <taxon>Dikarya</taxon>
        <taxon>Basidiomycota</taxon>
        <taxon>Agaricomycotina</taxon>
        <taxon>Tremellomycetes</taxon>
        <taxon>Tremellales</taxon>
        <taxon>Bulleribasidiaceae</taxon>
        <taxon>Dioszegia</taxon>
    </lineage>
</organism>
<feature type="compositionally biased region" description="Pro residues" evidence="1">
    <location>
        <begin position="250"/>
        <end position="263"/>
    </location>
</feature>
<feature type="region of interest" description="Disordered" evidence="1">
    <location>
        <begin position="56"/>
        <end position="75"/>
    </location>
</feature>
<accession>A0AA38H0P9</accession>
<evidence type="ECO:0000313" key="2">
    <source>
        <dbReference type="EMBL" id="KAI9631765.1"/>
    </source>
</evidence>
<dbReference type="RefSeq" id="XP_052941542.1">
    <property type="nucleotide sequence ID" value="XM_053088132.1"/>
</dbReference>
<dbReference type="GeneID" id="77727337"/>